<dbReference type="RefSeq" id="WP_097064095.1">
    <property type="nucleotide sequence ID" value="NZ_OBMI01000002.1"/>
</dbReference>
<reference evidence="1 2" key="1">
    <citation type="submission" date="2017-07" db="EMBL/GenBank/DDBJ databases">
        <authorList>
            <person name="Sun Z.S."/>
            <person name="Albrecht U."/>
            <person name="Echele G."/>
            <person name="Lee C.C."/>
        </authorList>
    </citation>
    <scope>NUCLEOTIDE SEQUENCE [LARGE SCALE GENOMIC DNA]</scope>
    <source>
        <strain evidence="1 2">CGMCC 1.12672</strain>
    </source>
</reference>
<accession>A0A285R003</accession>
<name>A0A285R003_9SPHN</name>
<dbReference type="OrthoDB" id="7596615at2"/>
<protein>
    <submittedName>
        <fullName evidence="1">Uncharacterized protein</fullName>
    </submittedName>
</protein>
<dbReference type="AlphaFoldDB" id="A0A285R003"/>
<proteinExistence type="predicted"/>
<keyword evidence="2" id="KW-1185">Reference proteome</keyword>
<evidence type="ECO:0000313" key="2">
    <source>
        <dbReference type="Proteomes" id="UP000219494"/>
    </source>
</evidence>
<evidence type="ECO:0000313" key="1">
    <source>
        <dbReference type="EMBL" id="SOB87174.1"/>
    </source>
</evidence>
<gene>
    <name evidence="1" type="ORF">SAMN06297144_2298</name>
</gene>
<sequence>MATTSRRKPPASKSVFINCPFDDGFIPILRAMVFAIIAAGYHPRCALDATDGAEVRVGKIAQMLGECDWGIHDLSRVEVEDGGLPRFNMPMELGLHLGARIFGERRHKRKRALILDADRHRYDQALSDISGQDIESHRGDPDEAIRCVRNWLSEHRPRNADPLPGAVALQADYRQFQAEIGALMAPRRLDADDLTHSDFLFAVRDWLKERGADA</sequence>
<dbReference type="Proteomes" id="UP000219494">
    <property type="component" value="Unassembled WGS sequence"/>
</dbReference>
<dbReference type="EMBL" id="OBMI01000002">
    <property type="protein sequence ID" value="SOB87174.1"/>
    <property type="molecule type" value="Genomic_DNA"/>
</dbReference>
<organism evidence="1 2">
    <name type="scientific">Sphingomonas guangdongensis</name>
    <dbReference type="NCBI Taxonomy" id="1141890"/>
    <lineage>
        <taxon>Bacteria</taxon>
        <taxon>Pseudomonadati</taxon>
        <taxon>Pseudomonadota</taxon>
        <taxon>Alphaproteobacteria</taxon>
        <taxon>Sphingomonadales</taxon>
        <taxon>Sphingomonadaceae</taxon>
        <taxon>Sphingomonas</taxon>
    </lineage>
</organism>